<feature type="compositionally biased region" description="Basic residues" evidence="1">
    <location>
        <begin position="1"/>
        <end position="36"/>
    </location>
</feature>
<gene>
    <name evidence="2" type="ORF">EZS28_038788</name>
</gene>
<dbReference type="Proteomes" id="UP000324800">
    <property type="component" value="Unassembled WGS sequence"/>
</dbReference>
<organism evidence="2 3">
    <name type="scientific">Streblomastix strix</name>
    <dbReference type="NCBI Taxonomy" id="222440"/>
    <lineage>
        <taxon>Eukaryota</taxon>
        <taxon>Metamonada</taxon>
        <taxon>Preaxostyla</taxon>
        <taxon>Oxymonadida</taxon>
        <taxon>Streblomastigidae</taxon>
        <taxon>Streblomastix</taxon>
    </lineage>
</organism>
<feature type="non-terminal residue" evidence="2">
    <location>
        <position position="102"/>
    </location>
</feature>
<evidence type="ECO:0000313" key="3">
    <source>
        <dbReference type="Proteomes" id="UP000324800"/>
    </source>
</evidence>
<reference evidence="2 3" key="1">
    <citation type="submission" date="2019-03" db="EMBL/GenBank/DDBJ databases">
        <title>Single cell metagenomics reveals metabolic interactions within the superorganism composed of flagellate Streblomastix strix and complex community of Bacteroidetes bacteria on its surface.</title>
        <authorList>
            <person name="Treitli S.C."/>
            <person name="Kolisko M."/>
            <person name="Husnik F."/>
            <person name="Keeling P."/>
            <person name="Hampl V."/>
        </authorList>
    </citation>
    <scope>NUCLEOTIDE SEQUENCE [LARGE SCALE GENOMIC DNA]</scope>
    <source>
        <strain evidence="2">ST1C</strain>
    </source>
</reference>
<protein>
    <submittedName>
        <fullName evidence="2">Uncharacterized protein</fullName>
    </submittedName>
</protein>
<dbReference type="EMBL" id="SNRW01020215">
    <property type="protein sequence ID" value="KAA6365684.1"/>
    <property type="molecule type" value="Genomic_DNA"/>
</dbReference>
<evidence type="ECO:0000256" key="1">
    <source>
        <dbReference type="SAM" id="MobiDB-lite"/>
    </source>
</evidence>
<evidence type="ECO:0000313" key="2">
    <source>
        <dbReference type="EMBL" id="KAA6365684.1"/>
    </source>
</evidence>
<sequence length="102" mass="12045">MPLKKIRAIMPKLKHKQLPKSQKPKLQPKKAKKQLKRLNPNQKTQTMREKRSIVPDRAKSHQPSEINVEISLWNRGEERADDNCSSGELAKDWRIDIQRENR</sequence>
<feature type="region of interest" description="Disordered" evidence="1">
    <location>
        <begin position="1"/>
        <end position="65"/>
    </location>
</feature>
<proteinExistence type="predicted"/>
<accession>A0A5J4U5Y9</accession>
<feature type="compositionally biased region" description="Basic and acidic residues" evidence="1">
    <location>
        <begin position="46"/>
        <end position="59"/>
    </location>
</feature>
<name>A0A5J4U5Y9_9EUKA</name>
<dbReference type="AlphaFoldDB" id="A0A5J4U5Y9"/>
<comment type="caution">
    <text evidence="2">The sequence shown here is derived from an EMBL/GenBank/DDBJ whole genome shotgun (WGS) entry which is preliminary data.</text>
</comment>